<dbReference type="Pfam" id="PF04055">
    <property type="entry name" value="Radical_SAM"/>
    <property type="match status" value="1"/>
</dbReference>
<accession>A0A931F901</accession>
<dbReference type="InterPro" id="IPR058240">
    <property type="entry name" value="rSAM_sf"/>
</dbReference>
<dbReference type="SMART" id="SM00729">
    <property type="entry name" value="Elp3"/>
    <property type="match status" value="1"/>
</dbReference>
<dbReference type="GO" id="GO:0051536">
    <property type="term" value="F:iron-sulfur cluster binding"/>
    <property type="evidence" value="ECO:0007669"/>
    <property type="project" value="UniProtKB-KW"/>
</dbReference>
<evidence type="ECO:0000256" key="3">
    <source>
        <dbReference type="ARBA" id="ARBA00022723"/>
    </source>
</evidence>
<dbReference type="InterPro" id="IPR007197">
    <property type="entry name" value="rSAM"/>
</dbReference>
<dbReference type="GO" id="GO:0003824">
    <property type="term" value="F:catalytic activity"/>
    <property type="evidence" value="ECO:0007669"/>
    <property type="project" value="InterPro"/>
</dbReference>
<keyword evidence="3" id="KW-0479">Metal-binding</keyword>
<evidence type="ECO:0000259" key="6">
    <source>
        <dbReference type="PROSITE" id="PS51918"/>
    </source>
</evidence>
<keyword evidence="5" id="KW-0411">Iron-sulfur</keyword>
<dbReference type="CDD" id="cd01335">
    <property type="entry name" value="Radical_SAM"/>
    <property type="match status" value="1"/>
</dbReference>
<name>A0A931F901_9FIRM</name>
<dbReference type="Proteomes" id="UP000621436">
    <property type="component" value="Unassembled WGS sequence"/>
</dbReference>
<keyword evidence="2" id="KW-0949">S-adenosyl-L-methionine</keyword>
<evidence type="ECO:0000313" key="8">
    <source>
        <dbReference type="Proteomes" id="UP000621436"/>
    </source>
</evidence>
<proteinExistence type="predicted"/>
<sequence>MPYTGKVYRPPSEARSLILQATTGCPYNRCNFCSMYSDQDFSIKSLAGFKEHIQAVKQFHRGPVESVFLADGNTIIIKTEQLLEFLETIREEFPKVERITSYGSARYVNKKSAEELKSLREAGLARTHTGMESGDADTLELINKGTTPEEIIAAGKKVKEAGIELSQYYLVGVGGQDLSEQHAVNSAKVLNHFDPEFIRLRTFIPIEGTKLHELYQKGKFKLLNAHQALAETRILIENLDVSSQLLSDHISNHWDINGRLPDDREEMLAEIEKASRVELSQFRDPAAGHL</sequence>
<dbReference type="AlphaFoldDB" id="A0A931F901"/>
<reference evidence="7" key="1">
    <citation type="submission" date="2020-11" db="EMBL/GenBank/DDBJ databases">
        <title>Halonatronomonas betainensis gen. nov., sp. nov. a novel haloalkaliphilic representative of the family Halanaerobiacae capable of betaine degradation.</title>
        <authorList>
            <person name="Boltyanskaya Y."/>
            <person name="Kevbrin V."/>
            <person name="Detkova E."/>
            <person name="Grouzdev D.S."/>
            <person name="Koziaeva V."/>
            <person name="Zhilina T."/>
        </authorList>
    </citation>
    <scope>NUCLEOTIDE SEQUENCE</scope>
    <source>
        <strain evidence="7">Z-7014</strain>
    </source>
</reference>
<dbReference type="RefSeq" id="WP_270453969.1">
    <property type="nucleotide sequence ID" value="NZ_JADPIE010000004.1"/>
</dbReference>
<dbReference type="InterPro" id="IPR006638">
    <property type="entry name" value="Elp3/MiaA/NifB-like_rSAM"/>
</dbReference>
<keyword evidence="4" id="KW-0408">Iron</keyword>
<dbReference type="EMBL" id="JADPIE010000004">
    <property type="protein sequence ID" value="MBF8437038.1"/>
    <property type="molecule type" value="Genomic_DNA"/>
</dbReference>
<dbReference type="PANTHER" id="PTHR43409">
    <property type="entry name" value="ANAEROBIC MAGNESIUM-PROTOPORPHYRIN IX MONOMETHYL ESTER CYCLASE-RELATED"/>
    <property type="match status" value="1"/>
</dbReference>
<dbReference type="SUPFAM" id="SSF102114">
    <property type="entry name" value="Radical SAM enzymes"/>
    <property type="match status" value="1"/>
</dbReference>
<gene>
    <name evidence="7" type="ORF">I0Q91_08115</name>
</gene>
<dbReference type="SFLD" id="SFLDG01095">
    <property type="entry name" value="Uncharacterised_Radical_SAM_Su"/>
    <property type="match status" value="1"/>
</dbReference>
<comment type="cofactor">
    <cofactor evidence="1">
        <name>[4Fe-4S] cluster</name>
        <dbReference type="ChEBI" id="CHEBI:49883"/>
    </cofactor>
</comment>
<protein>
    <submittedName>
        <fullName evidence="7">Radical SAM protein</fullName>
    </submittedName>
</protein>
<keyword evidence="8" id="KW-1185">Reference proteome</keyword>
<comment type="caution">
    <text evidence="7">The sequence shown here is derived from an EMBL/GenBank/DDBJ whole genome shotgun (WGS) entry which is preliminary data.</text>
</comment>
<dbReference type="SFLD" id="SFLDG01082">
    <property type="entry name" value="B12-binding_domain_containing"/>
    <property type="match status" value="1"/>
</dbReference>
<organism evidence="7 8">
    <name type="scientific">Halonatronomonas betaini</name>
    <dbReference type="NCBI Taxonomy" id="2778430"/>
    <lineage>
        <taxon>Bacteria</taxon>
        <taxon>Bacillati</taxon>
        <taxon>Bacillota</taxon>
        <taxon>Clostridia</taxon>
        <taxon>Halanaerobiales</taxon>
        <taxon>Halarsenatibacteraceae</taxon>
        <taxon>Halonatronomonas</taxon>
    </lineage>
</organism>
<dbReference type="PROSITE" id="PS51918">
    <property type="entry name" value="RADICAL_SAM"/>
    <property type="match status" value="1"/>
</dbReference>
<evidence type="ECO:0000256" key="5">
    <source>
        <dbReference type="ARBA" id="ARBA00023014"/>
    </source>
</evidence>
<dbReference type="InterPro" id="IPR013785">
    <property type="entry name" value="Aldolase_TIM"/>
</dbReference>
<dbReference type="SFLD" id="SFLDS00029">
    <property type="entry name" value="Radical_SAM"/>
    <property type="match status" value="1"/>
</dbReference>
<feature type="domain" description="Radical SAM core" evidence="6">
    <location>
        <begin position="9"/>
        <end position="240"/>
    </location>
</feature>
<evidence type="ECO:0000256" key="4">
    <source>
        <dbReference type="ARBA" id="ARBA00023004"/>
    </source>
</evidence>
<dbReference type="GO" id="GO:0046872">
    <property type="term" value="F:metal ion binding"/>
    <property type="evidence" value="ECO:0007669"/>
    <property type="project" value="UniProtKB-KW"/>
</dbReference>
<evidence type="ECO:0000256" key="1">
    <source>
        <dbReference type="ARBA" id="ARBA00001966"/>
    </source>
</evidence>
<dbReference type="Gene3D" id="3.20.20.70">
    <property type="entry name" value="Aldolase class I"/>
    <property type="match status" value="1"/>
</dbReference>
<evidence type="ECO:0000313" key="7">
    <source>
        <dbReference type="EMBL" id="MBF8437038.1"/>
    </source>
</evidence>
<dbReference type="InterPro" id="IPR051198">
    <property type="entry name" value="BchE-like"/>
</dbReference>
<evidence type="ECO:0000256" key="2">
    <source>
        <dbReference type="ARBA" id="ARBA00022691"/>
    </source>
</evidence>
<dbReference type="PANTHER" id="PTHR43409:SF4">
    <property type="entry name" value="RADICAL SAM SUPERFAMILY PROTEIN"/>
    <property type="match status" value="1"/>
</dbReference>